<evidence type="ECO:0000256" key="7">
    <source>
        <dbReference type="ARBA" id="ARBA00035034"/>
    </source>
</evidence>
<dbReference type="PANTHER" id="PTHR39479">
    <property type="match status" value="1"/>
</dbReference>
<dbReference type="OrthoDB" id="4394119at2"/>
<keyword evidence="10" id="KW-1185">Reference proteome</keyword>
<dbReference type="Pfam" id="PF07063">
    <property type="entry name" value="HGLS"/>
    <property type="match status" value="1"/>
</dbReference>
<sequence length="467" mass="51216">MTRNFVSSDDIRSRFSRAMSAMYRSEVPQYGTLVELVEEINDLRLRDDPDLAASLERSGELSRLSEERHGAIRLGTPGELATIARVFAVMGMHPVGYYDLSVAGIPVHSTAFRPIDPAALSKNPFRIFTSLLRLDWIEDESLRREAEDILSRRSIFTEGALALLDKAEQDGGLGEADAERFVQEALETFRWHEAATVDRATYERLAKAHRLIADVVCFRGPHINHLTPRTLDIDAVQAMMPQRGISPKAVIEGPPRRLCPILLRQTSFKALEEAIAFQGQNGAEDGTHTARFGEIEQRGIALTPKGRALYDKLLNEARSDASVAASGEGASDYETALTHRFTDFPDNWTSMRAEGLAYFHYTPTQSGLDRAESGETSTDPDALIEAGDLTFDPIVYEDFLPVSAAGIFQSNLSSDAQTNASAKGSKPAFEAALSRAVHDETSLYAKAEEASIASALSALAPRRRANA</sequence>
<dbReference type="GO" id="GO:0051213">
    <property type="term" value="F:dioxygenase activity"/>
    <property type="evidence" value="ECO:0007669"/>
    <property type="project" value="UniProtKB-KW"/>
</dbReference>
<evidence type="ECO:0000256" key="3">
    <source>
        <dbReference type="ARBA" id="ARBA00023002"/>
    </source>
</evidence>
<evidence type="ECO:0000256" key="8">
    <source>
        <dbReference type="ARBA" id="ARBA00035045"/>
    </source>
</evidence>
<reference evidence="9 10" key="1">
    <citation type="submission" date="2017-04" db="EMBL/GenBank/DDBJ databases">
        <authorList>
            <person name="Afonso C.L."/>
            <person name="Miller P.J."/>
            <person name="Scott M.A."/>
            <person name="Spackman E."/>
            <person name="Goraichik I."/>
            <person name="Dimitrov K.M."/>
            <person name="Suarez D.L."/>
            <person name="Swayne D.E."/>
        </authorList>
    </citation>
    <scope>NUCLEOTIDE SEQUENCE [LARGE SCALE GENOMIC DNA]</scope>
    <source>
        <strain evidence="9 10">CGMCC 1.10972</strain>
    </source>
</reference>
<dbReference type="InterPro" id="IPR047869">
    <property type="entry name" value="YdcJ_bac-like"/>
</dbReference>
<protein>
    <recommendedName>
        <fullName evidence="7">2-oxoadipate dioxygenase/decarboxylase</fullName>
        <ecNumber evidence="6">1.13.11.93</ecNumber>
    </recommendedName>
    <alternativeName>
        <fullName evidence="8">2-hydroxyglutarate synthase</fullName>
    </alternativeName>
</protein>
<keyword evidence="2" id="KW-0223">Dioxygenase</keyword>
<keyword evidence="4" id="KW-0408">Iron</keyword>
<dbReference type="SMART" id="SM01150">
    <property type="entry name" value="DUF1338"/>
    <property type="match status" value="1"/>
</dbReference>
<evidence type="ECO:0000256" key="2">
    <source>
        <dbReference type="ARBA" id="ARBA00022964"/>
    </source>
</evidence>
<dbReference type="CDD" id="cd16348">
    <property type="entry name" value="VOC_YdcJ_like"/>
    <property type="match status" value="1"/>
</dbReference>
<dbReference type="Gene3D" id="3.10.180.80">
    <property type="entry name" value="Uncharacterised protein PF07063, DUF1338"/>
    <property type="match status" value="1"/>
</dbReference>
<proteinExistence type="inferred from homology"/>
<accession>A0A1W2E4W4</accession>
<dbReference type="AlphaFoldDB" id="A0A1W2E4W4"/>
<dbReference type="EMBL" id="FWXR01000021">
    <property type="protein sequence ID" value="SMD04881.1"/>
    <property type="molecule type" value="Genomic_DNA"/>
</dbReference>
<dbReference type="Proteomes" id="UP000192656">
    <property type="component" value="Unassembled WGS sequence"/>
</dbReference>
<evidence type="ECO:0000313" key="9">
    <source>
        <dbReference type="EMBL" id="SMD04881.1"/>
    </source>
</evidence>
<dbReference type="RefSeq" id="WP_084411974.1">
    <property type="nucleotide sequence ID" value="NZ_FWXR01000021.1"/>
</dbReference>
<dbReference type="PANTHER" id="PTHR39479:SF2">
    <property type="entry name" value="2-OXOADIPATE DIOXYGENASE_DECARBOXYLASE"/>
    <property type="match status" value="1"/>
</dbReference>
<evidence type="ECO:0000256" key="5">
    <source>
        <dbReference type="ARBA" id="ARBA00035013"/>
    </source>
</evidence>
<evidence type="ECO:0000256" key="1">
    <source>
        <dbReference type="ARBA" id="ARBA00001954"/>
    </source>
</evidence>
<evidence type="ECO:0000313" key="10">
    <source>
        <dbReference type="Proteomes" id="UP000192656"/>
    </source>
</evidence>
<keyword evidence="3" id="KW-0560">Oxidoreductase</keyword>
<comment type="similarity">
    <text evidence="5">Belongs to the 2-oxoadipate dioxygenase/decarboxylase family.</text>
</comment>
<organism evidence="9 10">
    <name type="scientific">Fulvimarina manganoxydans</name>
    <dbReference type="NCBI Taxonomy" id="937218"/>
    <lineage>
        <taxon>Bacteria</taxon>
        <taxon>Pseudomonadati</taxon>
        <taxon>Pseudomonadota</taxon>
        <taxon>Alphaproteobacteria</taxon>
        <taxon>Hyphomicrobiales</taxon>
        <taxon>Aurantimonadaceae</taxon>
        <taxon>Fulvimarina</taxon>
    </lineage>
</organism>
<dbReference type="InterPro" id="IPR009770">
    <property type="entry name" value="HGLS"/>
</dbReference>
<gene>
    <name evidence="9" type="ORF">SAMN06297251_12138</name>
</gene>
<evidence type="ECO:0000256" key="4">
    <source>
        <dbReference type="ARBA" id="ARBA00023004"/>
    </source>
</evidence>
<comment type="cofactor">
    <cofactor evidence="1">
        <name>Fe(2+)</name>
        <dbReference type="ChEBI" id="CHEBI:29033"/>
    </cofactor>
</comment>
<name>A0A1W2E4W4_9HYPH</name>
<evidence type="ECO:0000256" key="6">
    <source>
        <dbReference type="ARBA" id="ARBA00035023"/>
    </source>
</evidence>
<dbReference type="EC" id="1.13.11.93" evidence="6"/>